<protein>
    <submittedName>
        <fullName evidence="2">Uncharacterized protein</fullName>
    </submittedName>
</protein>
<feature type="signal peptide" evidence="1">
    <location>
        <begin position="1"/>
        <end position="22"/>
    </location>
</feature>
<dbReference type="AlphaFoldDB" id="A0A8S4N2S5"/>
<proteinExistence type="predicted"/>
<comment type="caution">
    <text evidence="2">The sequence shown here is derived from an EMBL/GenBank/DDBJ whole genome shotgun (WGS) entry which is preliminary data.</text>
</comment>
<name>A0A8S4N2S5_OWEFU</name>
<feature type="chain" id="PRO_5035919684" evidence="1">
    <location>
        <begin position="23"/>
        <end position="469"/>
    </location>
</feature>
<evidence type="ECO:0000313" key="2">
    <source>
        <dbReference type="EMBL" id="CAH1775603.1"/>
    </source>
</evidence>
<dbReference type="Proteomes" id="UP000749559">
    <property type="component" value="Unassembled WGS sequence"/>
</dbReference>
<sequence>MACVAVTLLLLVTINNVKYAEMQPPEMYKCHYESNMQPVSLSSLCCDAVKSSCADSCCGHEDGIFCDCCARTESEVPAATHLSTGDKTCEMRYTPDADGIPIHEINSWNKYKFFNHKTMSVDLPEFCCESLNRLNKCKRPAVCCYTDTEPFCKCDAPGEDIGSLFKYIKSQRPVAVIVSKARIMDAEAKMKKYSNTLCFNDTVSGAGDALSSGGDTWVNLSDKCCLFKEATFLGKCCRIDEYEYCFDCADDTFTAEKTPSDCFIQVSSEMSIANDRLPPRERVQSVSSVCCSIYKYKNCTTKESWPFCRPGSDSDSPQSKRRIRKMKRLERKHVKQLYKDLCSPKTTCNRSMDSDSLVPYDADMVAECCKMMNCKDKCCDIDGSPFCKCCKSNPKGRKSQCDTKSCFVKTAPPTIVLAKESPADQCDTPLFLHEICCVMRQCENTGGNETSCCVSGDLQNPCHCCLNEE</sequence>
<accession>A0A8S4N2S5</accession>
<evidence type="ECO:0000256" key="1">
    <source>
        <dbReference type="SAM" id="SignalP"/>
    </source>
</evidence>
<keyword evidence="1" id="KW-0732">Signal</keyword>
<keyword evidence="3" id="KW-1185">Reference proteome</keyword>
<organism evidence="2 3">
    <name type="scientific">Owenia fusiformis</name>
    <name type="common">Polychaete worm</name>
    <dbReference type="NCBI Taxonomy" id="6347"/>
    <lineage>
        <taxon>Eukaryota</taxon>
        <taxon>Metazoa</taxon>
        <taxon>Spiralia</taxon>
        <taxon>Lophotrochozoa</taxon>
        <taxon>Annelida</taxon>
        <taxon>Polychaeta</taxon>
        <taxon>Sedentaria</taxon>
        <taxon>Canalipalpata</taxon>
        <taxon>Sabellida</taxon>
        <taxon>Oweniida</taxon>
        <taxon>Oweniidae</taxon>
        <taxon>Owenia</taxon>
    </lineage>
</organism>
<gene>
    <name evidence="2" type="ORF">OFUS_LOCUS2891</name>
</gene>
<reference evidence="2" key="1">
    <citation type="submission" date="2022-03" db="EMBL/GenBank/DDBJ databases">
        <authorList>
            <person name="Martin C."/>
        </authorList>
    </citation>
    <scope>NUCLEOTIDE SEQUENCE</scope>
</reference>
<dbReference type="EMBL" id="CAIIXF020000001">
    <property type="protein sequence ID" value="CAH1775603.1"/>
    <property type="molecule type" value="Genomic_DNA"/>
</dbReference>
<evidence type="ECO:0000313" key="3">
    <source>
        <dbReference type="Proteomes" id="UP000749559"/>
    </source>
</evidence>